<keyword evidence="5" id="KW-1003">Cell membrane</keyword>
<evidence type="ECO:0000313" key="12">
    <source>
        <dbReference type="Proteomes" id="UP000008957"/>
    </source>
</evidence>
<keyword evidence="12" id="KW-1185">Reference proteome</keyword>
<reference evidence="12" key="1">
    <citation type="submission" date="2010-03" db="EMBL/GenBank/DDBJ databases">
        <title>The genome sequence of Synergistetes sp. SGP1.</title>
        <authorList>
            <consortium name="metaHIT consortium -- http://www.metahit.eu/"/>
            <person name="Pajon A."/>
            <person name="Turner K."/>
            <person name="Parkhill J."/>
            <person name="Wade W."/>
            <person name="Vartoukian S."/>
        </authorList>
    </citation>
    <scope>NUCLEOTIDE SEQUENCE [LARGE SCALE GENOMIC DNA]</scope>
    <source>
        <strain evidence="12">SGP1</strain>
    </source>
</reference>
<keyword evidence="6 10" id="KW-0812">Transmembrane</keyword>
<feature type="transmembrane region" description="Helical" evidence="10">
    <location>
        <begin position="169"/>
        <end position="188"/>
    </location>
</feature>
<evidence type="ECO:0000256" key="7">
    <source>
        <dbReference type="ARBA" id="ARBA00022989"/>
    </source>
</evidence>
<sequence>MLQPQRMGREPMLKLIFSFTLPSIAGMLANALYNIVDRMFVGRLVGTMGLAAISVCFPFMLLLLSLSLLFGIGAVPMISGALGEKNDDLAEAVLGSALAAAALVSVLVSVVAFIWMDPLLRLSGANEELLGPSREYLRVILLGAPFGMLSFVMNFAIRAEGRPNFAMATQVLGAVANIVLDALFVWGLKWGVAGAAWGTALAQLASLLWVASFYWRRLGHLRLRLQHCRLQPRLLGRLTALGFPSALTEVSFSLFYVLFNQSLAKYSGPLAVSALGAFMGWDSLLFLPVVGICDGVQAIFGFNWGARRPLRVLEALKLALILGTGYFMGSVVVVHFFLWDMMRLFSTDPELLTIAVVGGRVAYAGVIFTGVAMVTNSFFQGIGLSGLSLFLSLCRQFVFLIPALLIMPRIWGAIGVWGAFPALDAGGGALSILLLWGQCRRLGLLRCEARRLRLARLRRAGGGA</sequence>
<dbReference type="RefSeq" id="WP_015555802.1">
    <property type="nucleotide sequence ID" value="NC_021038.1"/>
</dbReference>
<keyword evidence="4" id="KW-0813">Transport</keyword>
<reference evidence="11 12" key="2">
    <citation type="submission" date="2010-03" db="EMBL/GenBank/DDBJ databases">
        <authorList>
            <person name="Pajon A."/>
        </authorList>
    </citation>
    <scope>NUCLEOTIDE SEQUENCE [LARGE SCALE GENOMIC DNA]</scope>
    <source>
        <strain evidence="11 12">SGP1</strain>
    </source>
</reference>
<feature type="transmembrane region" description="Helical" evidence="10">
    <location>
        <begin position="414"/>
        <end position="436"/>
    </location>
</feature>
<dbReference type="PANTHER" id="PTHR43823:SF3">
    <property type="entry name" value="MULTIDRUG EXPORT PROTEIN MEPA"/>
    <property type="match status" value="1"/>
</dbReference>
<gene>
    <name evidence="11" type="ORF">SY1_00780</name>
</gene>
<feature type="transmembrane region" description="Helical" evidence="10">
    <location>
        <begin position="194"/>
        <end position="215"/>
    </location>
</feature>
<keyword evidence="7 10" id="KW-1133">Transmembrane helix</keyword>
<feature type="transmembrane region" description="Helical" evidence="10">
    <location>
        <begin position="318"/>
        <end position="339"/>
    </location>
</feature>
<dbReference type="GO" id="GO:0005886">
    <property type="term" value="C:plasma membrane"/>
    <property type="evidence" value="ECO:0007669"/>
    <property type="project" value="UniProtKB-SubCell"/>
</dbReference>
<proteinExistence type="inferred from homology"/>
<dbReference type="AlphaFoldDB" id="A0AB94IV81"/>
<comment type="subcellular location">
    <subcellularLocation>
        <location evidence="1">Cell membrane</location>
        <topology evidence="1">Multi-pass membrane protein</topology>
    </subcellularLocation>
</comment>
<feature type="transmembrane region" description="Helical" evidence="10">
    <location>
        <begin position="351"/>
        <end position="375"/>
    </location>
</feature>
<dbReference type="KEGG" id="sbr:SY1_00780"/>
<feature type="transmembrane region" description="Helical" evidence="10">
    <location>
        <begin position="12"/>
        <end position="36"/>
    </location>
</feature>
<evidence type="ECO:0000256" key="5">
    <source>
        <dbReference type="ARBA" id="ARBA00022475"/>
    </source>
</evidence>
<feature type="transmembrane region" description="Helical" evidence="10">
    <location>
        <begin position="48"/>
        <end position="72"/>
    </location>
</feature>
<dbReference type="EMBL" id="FP929056">
    <property type="protein sequence ID" value="CBL27655.1"/>
    <property type="molecule type" value="Genomic_DNA"/>
</dbReference>
<keyword evidence="8 10" id="KW-0472">Membrane</keyword>
<evidence type="ECO:0000256" key="1">
    <source>
        <dbReference type="ARBA" id="ARBA00004651"/>
    </source>
</evidence>
<evidence type="ECO:0000313" key="11">
    <source>
        <dbReference type="EMBL" id="CBL27655.1"/>
    </source>
</evidence>
<dbReference type="NCBIfam" id="TIGR00797">
    <property type="entry name" value="matE"/>
    <property type="match status" value="1"/>
</dbReference>
<dbReference type="GO" id="GO:0042910">
    <property type="term" value="F:xenobiotic transmembrane transporter activity"/>
    <property type="evidence" value="ECO:0007669"/>
    <property type="project" value="InterPro"/>
</dbReference>
<feature type="transmembrane region" description="Helical" evidence="10">
    <location>
        <begin position="93"/>
        <end position="116"/>
    </location>
</feature>
<evidence type="ECO:0000256" key="3">
    <source>
        <dbReference type="ARBA" id="ARBA00022106"/>
    </source>
</evidence>
<dbReference type="Proteomes" id="UP000008957">
    <property type="component" value="Chromosome"/>
</dbReference>
<evidence type="ECO:0000256" key="9">
    <source>
        <dbReference type="ARBA" id="ARBA00023251"/>
    </source>
</evidence>
<dbReference type="InterPro" id="IPR045070">
    <property type="entry name" value="MATE_MepA-like"/>
</dbReference>
<evidence type="ECO:0000256" key="6">
    <source>
        <dbReference type="ARBA" id="ARBA00022692"/>
    </source>
</evidence>
<dbReference type="InterPro" id="IPR051327">
    <property type="entry name" value="MATE_MepA_subfamily"/>
</dbReference>
<evidence type="ECO:0000256" key="10">
    <source>
        <dbReference type="SAM" id="Phobius"/>
    </source>
</evidence>
<protein>
    <recommendedName>
        <fullName evidence="3">Multidrug export protein MepA</fullName>
    </recommendedName>
</protein>
<dbReference type="InterPro" id="IPR048279">
    <property type="entry name" value="MdtK-like"/>
</dbReference>
<evidence type="ECO:0000256" key="8">
    <source>
        <dbReference type="ARBA" id="ARBA00023136"/>
    </source>
</evidence>
<dbReference type="PIRSF" id="PIRSF006603">
    <property type="entry name" value="DinF"/>
    <property type="match status" value="1"/>
</dbReference>
<keyword evidence="9" id="KW-0046">Antibiotic resistance</keyword>
<dbReference type="PANTHER" id="PTHR43823">
    <property type="entry name" value="SPORULATION PROTEIN YKVU"/>
    <property type="match status" value="1"/>
</dbReference>
<dbReference type="CDD" id="cd13143">
    <property type="entry name" value="MATE_MepA_like"/>
    <property type="match status" value="1"/>
</dbReference>
<feature type="transmembrane region" description="Helical" evidence="10">
    <location>
        <begin position="285"/>
        <end position="306"/>
    </location>
</feature>
<dbReference type="GO" id="GO:0046677">
    <property type="term" value="P:response to antibiotic"/>
    <property type="evidence" value="ECO:0007669"/>
    <property type="project" value="UniProtKB-KW"/>
</dbReference>
<feature type="transmembrane region" description="Helical" evidence="10">
    <location>
        <begin position="387"/>
        <end position="408"/>
    </location>
</feature>
<name>A0AB94IV81_9BACT</name>
<organism evidence="11 12">
    <name type="scientific">Fretibacterium fastidiosum</name>
    <dbReference type="NCBI Taxonomy" id="651822"/>
    <lineage>
        <taxon>Bacteria</taxon>
        <taxon>Thermotogati</taxon>
        <taxon>Synergistota</taxon>
        <taxon>Synergistia</taxon>
        <taxon>Synergistales</taxon>
        <taxon>Aminobacteriaceae</taxon>
        <taxon>Fretibacterium</taxon>
    </lineage>
</organism>
<feature type="transmembrane region" description="Helical" evidence="10">
    <location>
        <begin position="235"/>
        <end position="259"/>
    </location>
</feature>
<accession>A0AB94IV81</accession>
<dbReference type="GO" id="GO:0015297">
    <property type="term" value="F:antiporter activity"/>
    <property type="evidence" value="ECO:0007669"/>
    <property type="project" value="InterPro"/>
</dbReference>
<feature type="transmembrane region" description="Helical" evidence="10">
    <location>
        <begin position="136"/>
        <end position="157"/>
    </location>
</feature>
<comment type="similarity">
    <text evidence="2">Belongs to the multi antimicrobial extrusion (MATE) (TC 2.A.66.1) family. MepA subfamily.</text>
</comment>
<evidence type="ECO:0000256" key="4">
    <source>
        <dbReference type="ARBA" id="ARBA00022448"/>
    </source>
</evidence>
<evidence type="ECO:0000256" key="2">
    <source>
        <dbReference type="ARBA" id="ARBA00008417"/>
    </source>
</evidence>
<dbReference type="InterPro" id="IPR002528">
    <property type="entry name" value="MATE_fam"/>
</dbReference>
<dbReference type="Pfam" id="PF01554">
    <property type="entry name" value="MatE"/>
    <property type="match status" value="2"/>
</dbReference>